<feature type="transmembrane region" description="Helical" evidence="10">
    <location>
        <begin position="498"/>
        <end position="518"/>
    </location>
</feature>
<dbReference type="InterPro" id="IPR039421">
    <property type="entry name" value="Type_1_exporter"/>
</dbReference>
<feature type="transmembrane region" description="Helical" evidence="10">
    <location>
        <begin position="221"/>
        <end position="239"/>
    </location>
</feature>
<keyword evidence="6 10" id="KW-1133">Transmembrane helix</keyword>
<comment type="similarity">
    <text evidence="8">Belongs to the ABC transporter superfamily. ABCB family. Heavy Metal importer (TC 3.A.1.210) subfamily.</text>
</comment>
<evidence type="ECO:0000256" key="1">
    <source>
        <dbReference type="ARBA" id="ARBA00004141"/>
    </source>
</evidence>
<evidence type="ECO:0000256" key="5">
    <source>
        <dbReference type="ARBA" id="ARBA00022840"/>
    </source>
</evidence>
<feature type="region of interest" description="Disordered" evidence="9">
    <location>
        <begin position="920"/>
        <end position="1128"/>
    </location>
</feature>
<dbReference type="OrthoDB" id="6500128at2759"/>
<dbReference type="InterPro" id="IPR017871">
    <property type="entry name" value="ABC_transporter-like_CS"/>
</dbReference>
<keyword evidence="2" id="KW-0813">Transport</keyword>
<dbReference type="FunFam" id="1.20.1560.10:FF:000050">
    <property type="entry name" value="Vacuolar ABC heavy metal transporter (Hmt1)"/>
    <property type="match status" value="1"/>
</dbReference>
<dbReference type="AlphaFoldDB" id="A0A6J3LRG6"/>
<dbReference type="CDD" id="cd03253">
    <property type="entry name" value="ABCC_ATM1_transporter"/>
    <property type="match status" value="1"/>
</dbReference>
<evidence type="ECO:0000256" key="2">
    <source>
        <dbReference type="ARBA" id="ARBA00022448"/>
    </source>
</evidence>
<dbReference type="PROSITE" id="PS50929">
    <property type="entry name" value="ABC_TM1F"/>
    <property type="match status" value="1"/>
</dbReference>
<feature type="compositionally biased region" description="Low complexity" evidence="9">
    <location>
        <begin position="1069"/>
        <end position="1092"/>
    </location>
</feature>
<evidence type="ECO:0000256" key="8">
    <source>
        <dbReference type="ARBA" id="ARBA00024363"/>
    </source>
</evidence>
<gene>
    <name evidence="14" type="ORF">K489DRAFT_374545</name>
</gene>
<proteinExistence type="inferred from homology"/>
<accession>A0A6J3LRG6</accession>
<dbReference type="Gene3D" id="3.40.50.300">
    <property type="entry name" value="P-loop containing nucleotide triphosphate hydrolases"/>
    <property type="match status" value="1"/>
</dbReference>
<evidence type="ECO:0000313" key="14">
    <source>
        <dbReference type="RefSeq" id="XP_033455249.1"/>
    </source>
</evidence>
<evidence type="ECO:0000256" key="4">
    <source>
        <dbReference type="ARBA" id="ARBA00022741"/>
    </source>
</evidence>
<feature type="region of interest" description="Disordered" evidence="9">
    <location>
        <begin position="63"/>
        <end position="89"/>
    </location>
</feature>
<dbReference type="GO" id="GO:0016887">
    <property type="term" value="F:ATP hydrolysis activity"/>
    <property type="evidence" value="ECO:0007669"/>
    <property type="project" value="InterPro"/>
</dbReference>
<dbReference type="InterPro" id="IPR011527">
    <property type="entry name" value="ABC1_TM_dom"/>
</dbReference>
<dbReference type="RefSeq" id="XP_033455249.1">
    <property type="nucleotide sequence ID" value="XM_033603538.1"/>
</dbReference>
<dbReference type="InterPro" id="IPR027417">
    <property type="entry name" value="P-loop_NTPase"/>
</dbReference>
<keyword evidence="3 10" id="KW-0812">Transmembrane</keyword>
<feature type="domain" description="ABC transmembrane type-1" evidence="12">
    <location>
        <begin position="356"/>
        <end position="642"/>
    </location>
</feature>
<evidence type="ECO:0000256" key="7">
    <source>
        <dbReference type="ARBA" id="ARBA00023136"/>
    </source>
</evidence>
<keyword evidence="5" id="KW-0067">ATP-binding</keyword>
<dbReference type="Pfam" id="PF00005">
    <property type="entry name" value="ABC_tran"/>
    <property type="match status" value="1"/>
</dbReference>
<dbReference type="PROSITE" id="PS00211">
    <property type="entry name" value="ABC_TRANSPORTER_1"/>
    <property type="match status" value="1"/>
</dbReference>
<evidence type="ECO:0000256" key="9">
    <source>
        <dbReference type="SAM" id="MobiDB-lite"/>
    </source>
</evidence>
<dbReference type="SUPFAM" id="SSF90123">
    <property type="entry name" value="ABC transporter transmembrane region"/>
    <property type="match status" value="1"/>
</dbReference>
<dbReference type="Proteomes" id="UP000504637">
    <property type="component" value="Unplaced"/>
</dbReference>
<name>A0A6J3LRG6_9PEZI</name>
<dbReference type="GO" id="GO:0000041">
    <property type="term" value="P:transition metal ion transport"/>
    <property type="evidence" value="ECO:0007669"/>
    <property type="project" value="UniProtKB-ARBA"/>
</dbReference>
<dbReference type="GO" id="GO:0005524">
    <property type="term" value="F:ATP binding"/>
    <property type="evidence" value="ECO:0007669"/>
    <property type="project" value="UniProtKB-KW"/>
</dbReference>
<feature type="transmembrane region" description="Helical" evidence="10">
    <location>
        <begin position="32"/>
        <end position="52"/>
    </location>
</feature>
<feature type="compositionally biased region" description="Basic and acidic residues" evidence="9">
    <location>
        <begin position="920"/>
        <end position="937"/>
    </location>
</feature>
<protein>
    <recommendedName>
        <fullName evidence="15">Heavy metal tolerance protein</fullName>
    </recommendedName>
</protein>
<keyword evidence="7 10" id="KW-0472">Membrane</keyword>
<comment type="subcellular location">
    <subcellularLocation>
        <location evidence="1">Membrane</location>
        <topology evidence="1">Multi-pass membrane protein</topology>
    </subcellularLocation>
</comment>
<feature type="domain" description="ABC transporter" evidence="11">
    <location>
        <begin position="676"/>
        <end position="910"/>
    </location>
</feature>
<dbReference type="InterPro" id="IPR036640">
    <property type="entry name" value="ABC1_TM_sf"/>
</dbReference>
<feature type="transmembrane region" description="Helical" evidence="10">
    <location>
        <begin position="137"/>
        <end position="156"/>
    </location>
</feature>
<evidence type="ECO:0008006" key="15">
    <source>
        <dbReference type="Google" id="ProtNLM"/>
    </source>
</evidence>
<dbReference type="GO" id="GO:0140359">
    <property type="term" value="F:ABC-type transporter activity"/>
    <property type="evidence" value="ECO:0007669"/>
    <property type="project" value="InterPro"/>
</dbReference>
<reference evidence="14" key="3">
    <citation type="submission" date="2025-08" db="UniProtKB">
        <authorList>
            <consortium name="RefSeq"/>
        </authorList>
    </citation>
    <scope>IDENTIFICATION</scope>
    <source>
        <strain evidence="14">CBS 342.82</strain>
    </source>
</reference>
<dbReference type="PANTHER" id="PTHR24221">
    <property type="entry name" value="ATP-BINDING CASSETTE SUB-FAMILY B"/>
    <property type="match status" value="1"/>
</dbReference>
<feature type="transmembrane region" description="Helical" evidence="10">
    <location>
        <begin position="469"/>
        <end position="492"/>
    </location>
</feature>
<keyword evidence="13" id="KW-1185">Reference proteome</keyword>
<feature type="compositionally biased region" description="Polar residues" evidence="9">
    <location>
        <begin position="1034"/>
        <end position="1051"/>
    </location>
</feature>
<feature type="transmembrane region" description="Helical" evidence="10">
    <location>
        <begin position="355"/>
        <end position="376"/>
    </location>
</feature>
<evidence type="ECO:0000313" key="13">
    <source>
        <dbReference type="Proteomes" id="UP000504637"/>
    </source>
</evidence>
<feature type="compositionally biased region" description="Low complexity" evidence="9">
    <location>
        <begin position="943"/>
        <end position="962"/>
    </location>
</feature>
<sequence length="1128" mass="124032">MAGHSAMAERLDIFSASSASSTAYKILKAVQVANPIVLLIFYLVVATTLSVLNSIKKERREAQETNLVGPGGKPLPRKSPTQRVRDTSEHVEFSQPRKLFFQWTSIGVVLSLVGNMVVVVLHALVEQEERYWCGEATTVYLVASFMVYLLFVIDLIESKHSPTTAHWMSWILALIMEAILVATTLIVYTAAHRELGVDRPAGGGFQGDMTGWEILEVIFDLGRIFLLVALVTFYALFALDWKPSRKNRVEEVNIPEESSPLLSDENQQANGSAHVDYGTHSQANGDAANGDADGSRATGNGHHAAAAHSGSAEEPAGWEKPTSNPEVHWWEYINAYRVFLPYVWPSKNRRLQVHFVICIFIIFLQRGLVLLVPTQLGHITNILAGKGGTFGMPWFAIIIYVVYRLFQGAQGLLSAARTLLWIPIQQYSFRELSVAGFEHIHQLSLEFHLNKKTGELISALSKGEAVNTFLESVTFQMIPMLVDLLVAMAYTLLYFDAYYALVIAIVTFWYAYVTIHMASWRADARRQSQNASRAESAVKTDSIMSYEAVKYFNAEQFEFQRYREAMGKFQSAEATVVFSLAVLNTVQNLVFMLGLIIMSFIAAYQVTTRRLDVGDFITLLTYLALLQGPLNFFGTFFRQVQNALINTERMLELFKQTPSVVEDPDAIEATTCEGEIRYNDVHFSYDVRKSALRGLSFTCKPGTTTAFVGESGGGKSTIFRLLFRFYNPQSGMLEIDGRDISTLTLDSLRRHIGVVPQDTALFNESIMYNIRYARQSATDEEIYEACKAACIHDRILSFPDGYNTKVGERGLRLSGGEKQRVAIARTIIKDPRIILLDEATAALDTNTEEHIQSALQTLAQGRTMLIIAHRLSTITMCDQILVIHDGQVVEAGSHNDLIANKSGRYASMWRKQVRAERAAHEAKVLSDKAERLRRESMNTRPRASNSSNSASAGIANGGVISSTGIPSGDHHRSNSSSDDEHLGGTGDTHEEDGDHSTSSSTTLPHHQQQQQQNGPGNLFTSPAPNYNSNPSSNDHTTTPSGQPVPSSSAFRSPSPVLEEVSPTSTEPMTALASQLPPSAPAAATTTDAVATSENDPEDPTTASTVADISADGGVAEPTTDVAKGSLGK</sequence>
<evidence type="ECO:0000256" key="3">
    <source>
        <dbReference type="ARBA" id="ARBA00022692"/>
    </source>
</evidence>
<feature type="compositionally biased region" description="Basic and acidic residues" evidence="9">
    <location>
        <begin position="968"/>
        <end position="982"/>
    </location>
</feature>
<reference evidence="14" key="1">
    <citation type="submission" date="2020-01" db="EMBL/GenBank/DDBJ databases">
        <authorList>
            <consortium name="DOE Joint Genome Institute"/>
            <person name="Haridas S."/>
            <person name="Albert R."/>
            <person name="Binder M."/>
            <person name="Bloem J."/>
            <person name="Labutti K."/>
            <person name="Salamov A."/>
            <person name="Andreopoulos B."/>
            <person name="Baker S.E."/>
            <person name="Barry K."/>
            <person name="Bills G."/>
            <person name="Bluhm B.H."/>
            <person name="Cannon C."/>
            <person name="Castanera R."/>
            <person name="Culley D.E."/>
            <person name="Daum C."/>
            <person name="Ezra D."/>
            <person name="Gonzalez J.B."/>
            <person name="Henrissat B."/>
            <person name="Kuo A."/>
            <person name="Liang C."/>
            <person name="Lipzen A."/>
            <person name="Lutzoni F."/>
            <person name="Magnuson J."/>
            <person name="Mondo S."/>
            <person name="Nolan M."/>
            <person name="Ohm R."/>
            <person name="Pangilinan J."/>
            <person name="Park H.-J."/>
            <person name="Ramirez L."/>
            <person name="Alfaro M."/>
            <person name="Sun H."/>
            <person name="Tritt A."/>
            <person name="Yoshinaga Y."/>
            <person name="Zwiers L.-H."/>
            <person name="Turgeon B.G."/>
            <person name="Goodwin S.B."/>
            <person name="Spatafora J.W."/>
            <person name="Crous P.W."/>
            <person name="Grigoriev I.V."/>
        </authorList>
    </citation>
    <scope>NUCLEOTIDE SEQUENCE</scope>
    <source>
        <strain evidence="14">CBS 342.82</strain>
    </source>
</reference>
<feature type="compositionally biased region" description="Low complexity" evidence="9">
    <location>
        <begin position="999"/>
        <end position="1033"/>
    </location>
</feature>
<dbReference type="GeneID" id="54361338"/>
<dbReference type="SMART" id="SM00382">
    <property type="entry name" value="AAA"/>
    <property type="match status" value="1"/>
</dbReference>
<evidence type="ECO:0000256" key="10">
    <source>
        <dbReference type="SAM" id="Phobius"/>
    </source>
</evidence>
<dbReference type="Gene3D" id="1.20.1560.10">
    <property type="entry name" value="ABC transporter type 1, transmembrane domain"/>
    <property type="match status" value="1"/>
</dbReference>
<feature type="transmembrane region" description="Helical" evidence="10">
    <location>
        <begin position="382"/>
        <end position="403"/>
    </location>
</feature>
<organism evidence="14">
    <name type="scientific">Dissoconium aciculare CBS 342.82</name>
    <dbReference type="NCBI Taxonomy" id="1314786"/>
    <lineage>
        <taxon>Eukaryota</taxon>
        <taxon>Fungi</taxon>
        <taxon>Dikarya</taxon>
        <taxon>Ascomycota</taxon>
        <taxon>Pezizomycotina</taxon>
        <taxon>Dothideomycetes</taxon>
        <taxon>Dothideomycetidae</taxon>
        <taxon>Mycosphaerellales</taxon>
        <taxon>Dissoconiaceae</taxon>
        <taxon>Dissoconium</taxon>
    </lineage>
</organism>
<feature type="compositionally biased region" description="Low complexity" evidence="9">
    <location>
        <begin position="283"/>
        <end position="292"/>
    </location>
</feature>
<dbReference type="Pfam" id="PF00664">
    <property type="entry name" value="ABC_membrane"/>
    <property type="match status" value="1"/>
</dbReference>
<feature type="transmembrane region" description="Helical" evidence="10">
    <location>
        <begin position="576"/>
        <end position="604"/>
    </location>
</feature>
<dbReference type="CDD" id="cd18583">
    <property type="entry name" value="ABC_6TM_HMT1"/>
    <property type="match status" value="1"/>
</dbReference>
<dbReference type="GO" id="GO:0005774">
    <property type="term" value="C:vacuolar membrane"/>
    <property type="evidence" value="ECO:0007669"/>
    <property type="project" value="TreeGrafter"/>
</dbReference>
<feature type="compositionally biased region" description="Low complexity" evidence="9">
    <location>
        <begin position="301"/>
        <end position="315"/>
    </location>
</feature>
<dbReference type="PROSITE" id="PS50893">
    <property type="entry name" value="ABC_TRANSPORTER_2"/>
    <property type="match status" value="1"/>
</dbReference>
<feature type="transmembrane region" description="Helical" evidence="10">
    <location>
        <begin position="103"/>
        <end position="125"/>
    </location>
</feature>
<dbReference type="InterPro" id="IPR003439">
    <property type="entry name" value="ABC_transporter-like_ATP-bd"/>
</dbReference>
<dbReference type="SUPFAM" id="SSF52540">
    <property type="entry name" value="P-loop containing nucleoside triphosphate hydrolases"/>
    <property type="match status" value="1"/>
</dbReference>
<feature type="region of interest" description="Disordered" evidence="9">
    <location>
        <begin position="271"/>
        <end position="320"/>
    </location>
</feature>
<evidence type="ECO:0000256" key="6">
    <source>
        <dbReference type="ARBA" id="ARBA00022989"/>
    </source>
</evidence>
<dbReference type="PANTHER" id="PTHR24221:SF651">
    <property type="entry name" value="HEAVY METAL TOLERANCE PROTEIN"/>
    <property type="match status" value="1"/>
</dbReference>
<feature type="transmembrane region" description="Helical" evidence="10">
    <location>
        <begin position="168"/>
        <end position="191"/>
    </location>
</feature>
<evidence type="ECO:0000259" key="12">
    <source>
        <dbReference type="PROSITE" id="PS50929"/>
    </source>
</evidence>
<dbReference type="InterPro" id="IPR003593">
    <property type="entry name" value="AAA+_ATPase"/>
</dbReference>
<dbReference type="FunFam" id="3.40.50.300:FF:000186">
    <property type="entry name" value="ATP-binding cassette sub-family B member 7, mitochondrial"/>
    <property type="match status" value="1"/>
</dbReference>
<reference evidence="14" key="2">
    <citation type="submission" date="2020-04" db="EMBL/GenBank/DDBJ databases">
        <authorList>
            <consortium name="NCBI Genome Project"/>
        </authorList>
    </citation>
    <scope>NUCLEOTIDE SEQUENCE</scope>
    <source>
        <strain evidence="14">CBS 342.82</strain>
    </source>
</reference>
<keyword evidence="4" id="KW-0547">Nucleotide-binding</keyword>
<evidence type="ECO:0000259" key="11">
    <source>
        <dbReference type="PROSITE" id="PS50893"/>
    </source>
</evidence>